<protein>
    <submittedName>
        <fullName evidence="1">Uncharacterized protein</fullName>
    </submittedName>
</protein>
<sequence>MQPAKLGHCQIEIEVKGWSLSQQDFLTAPDILSNKDLNDLGTYYAAVISQVDLHSSHERLKRGDAVIVVVEGCIRQKPRQLFINTLGVTRITPPLRAAPPPGLWLPSAGSLVGDQLQASLEHFAFSGRLINRVLVDNDALVALSRSTSSTSRSFTAIGLLVLRPRSMTRHMKETTMPLIEGTIQTARLSTSLSARIYERGVQSTTKERGIEPVAVAARLDDALLRLLFTNTPIISKMTYLALVLPDSLDGLGRSIIPCMVVQGAKHPPPPPAAANLVSSLSPRGIGIVPPNRTISKGSDQARLLRNVKKFGESSTAPWSPSLPQCASVVEVNVRPSLKVHRLLLD</sequence>
<dbReference type="EMBL" id="JANRMS010000284">
    <property type="protein sequence ID" value="KAJ3542639.1"/>
    <property type="molecule type" value="Genomic_DNA"/>
</dbReference>
<accession>A0ACC1SMC8</accession>
<keyword evidence="2" id="KW-1185">Reference proteome</keyword>
<dbReference type="Proteomes" id="UP001148629">
    <property type="component" value="Unassembled WGS sequence"/>
</dbReference>
<name>A0ACC1SMC8_9HYPO</name>
<reference evidence="1" key="1">
    <citation type="submission" date="2022-08" db="EMBL/GenBank/DDBJ databases">
        <title>Genome Sequence of Fusarium decemcellulare.</title>
        <authorList>
            <person name="Buettner E."/>
        </authorList>
    </citation>
    <scope>NUCLEOTIDE SEQUENCE</scope>
    <source>
        <strain evidence="1">Babe19</strain>
    </source>
</reference>
<gene>
    <name evidence="1" type="ORF">NM208_g3990</name>
</gene>
<evidence type="ECO:0000313" key="2">
    <source>
        <dbReference type="Proteomes" id="UP001148629"/>
    </source>
</evidence>
<comment type="caution">
    <text evidence="1">The sequence shown here is derived from an EMBL/GenBank/DDBJ whole genome shotgun (WGS) entry which is preliminary data.</text>
</comment>
<proteinExistence type="predicted"/>
<evidence type="ECO:0000313" key="1">
    <source>
        <dbReference type="EMBL" id="KAJ3542639.1"/>
    </source>
</evidence>
<organism evidence="1 2">
    <name type="scientific">Fusarium decemcellulare</name>
    <dbReference type="NCBI Taxonomy" id="57161"/>
    <lineage>
        <taxon>Eukaryota</taxon>
        <taxon>Fungi</taxon>
        <taxon>Dikarya</taxon>
        <taxon>Ascomycota</taxon>
        <taxon>Pezizomycotina</taxon>
        <taxon>Sordariomycetes</taxon>
        <taxon>Hypocreomycetidae</taxon>
        <taxon>Hypocreales</taxon>
        <taxon>Nectriaceae</taxon>
        <taxon>Fusarium</taxon>
        <taxon>Fusarium decemcellulare species complex</taxon>
    </lineage>
</organism>